<proteinExistence type="predicted"/>
<organism evidence="3 4">
    <name type="scientific">Martelella mediterranea</name>
    <dbReference type="NCBI Taxonomy" id="293089"/>
    <lineage>
        <taxon>Bacteria</taxon>
        <taxon>Pseudomonadati</taxon>
        <taxon>Pseudomonadota</taxon>
        <taxon>Alphaproteobacteria</taxon>
        <taxon>Hyphomicrobiales</taxon>
        <taxon>Aurantimonadaceae</taxon>
        <taxon>Martelella</taxon>
    </lineage>
</organism>
<dbReference type="SMART" id="SM00062">
    <property type="entry name" value="PBPb"/>
    <property type="match status" value="1"/>
</dbReference>
<sequence length="325" mass="34962">MERNVVLRFMAVVLRPVRHLVVYNRVLFDEKLKIKRDIKMKQKIALAATVTALVAALGASSASAVTLQEIKDRGQARVAVANEIPYGFIDPSGEAKGAGPDVAEAVLERLGVAPGDIEWVATSFSSLIPGLQAERFDMTAAEMAIRPERCQKVIYSEPNTSYGEGLLVKDGNPDGITRFSDFKKDGMKVAVMAGADQQQMLQKIGVPGGNVVTIASNSDAISTVSTGRADAYAATGLTASELASKSDKVAIVQNFKDPVIDGNEVRSWGGFNFNNDSTELRDAFNTELKAFKKTDEWKAILTKYGFTPADIEGATSKTTSELCAM</sequence>
<dbReference type="InterPro" id="IPR001638">
    <property type="entry name" value="Solute-binding_3/MltF_N"/>
</dbReference>
<dbReference type="SUPFAM" id="SSF53850">
    <property type="entry name" value="Periplasmic binding protein-like II"/>
    <property type="match status" value="1"/>
</dbReference>
<gene>
    <name evidence="3" type="ORF">EDC90_10833</name>
</gene>
<dbReference type="Proteomes" id="UP000295097">
    <property type="component" value="Unassembled WGS sequence"/>
</dbReference>
<dbReference type="PANTHER" id="PTHR35936">
    <property type="entry name" value="MEMBRANE-BOUND LYTIC MUREIN TRANSGLYCOSYLASE F"/>
    <property type="match status" value="1"/>
</dbReference>
<protein>
    <submittedName>
        <fullName evidence="3">Amino acid ABC transporter substrate-binding protein (PAAT family)</fullName>
    </submittedName>
</protein>
<dbReference type="PANTHER" id="PTHR35936:SF17">
    <property type="entry name" value="ARGININE-BINDING EXTRACELLULAR PROTEIN ARTP"/>
    <property type="match status" value="1"/>
</dbReference>
<reference evidence="3 4" key="1">
    <citation type="submission" date="2019-03" db="EMBL/GenBank/DDBJ databases">
        <title>Freshwater and sediment microbial communities from various areas in North America, analyzing microbe dynamics in response to fracking.</title>
        <authorList>
            <person name="Lamendella R."/>
        </authorList>
    </citation>
    <scope>NUCLEOTIDE SEQUENCE [LARGE SCALE GENOMIC DNA]</scope>
    <source>
        <strain evidence="3 4">175.2</strain>
    </source>
</reference>
<name>A0A4R3NEU1_9HYPH</name>
<dbReference type="Gene3D" id="3.40.190.10">
    <property type="entry name" value="Periplasmic binding protein-like II"/>
    <property type="match status" value="2"/>
</dbReference>
<dbReference type="GO" id="GO:0033294">
    <property type="term" value="F:ectoine binding"/>
    <property type="evidence" value="ECO:0007669"/>
    <property type="project" value="InterPro"/>
</dbReference>
<accession>A0A4R3NEU1</accession>
<dbReference type="Pfam" id="PF00497">
    <property type="entry name" value="SBP_bac_3"/>
    <property type="match status" value="1"/>
</dbReference>
<evidence type="ECO:0000256" key="1">
    <source>
        <dbReference type="ARBA" id="ARBA00022729"/>
    </source>
</evidence>
<dbReference type="AlphaFoldDB" id="A0A4R3NEU1"/>
<dbReference type="InterPro" id="IPR014337">
    <property type="entry name" value="Ectoine_EhuB"/>
</dbReference>
<comment type="caution">
    <text evidence="3">The sequence shown here is derived from an EMBL/GenBank/DDBJ whole genome shotgun (WGS) entry which is preliminary data.</text>
</comment>
<keyword evidence="1" id="KW-0732">Signal</keyword>
<evidence type="ECO:0000313" key="3">
    <source>
        <dbReference type="EMBL" id="TCT27472.1"/>
    </source>
</evidence>
<feature type="domain" description="Solute-binding protein family 3/N-terminal" evidence="2">
    <location>
        <begin position="75"/>
        <end position="308"/>
    </location>
</feature>
<dbReference type="EMBL" id="SMAR01000083">
    <property type="protein sequence ID" value="TCT27472.1"/>
    <property type="molecule type" value="Genomic_DNA"/>
</dbReference>
<evidence type="ECO:0000259" key="2">
    <source>
        <dbReference type="SMART" id="SM00062"/>
    </source>
</evidence>
<dbReference type="CDD" id="cd01002">
    <property type="entry name" value="PBP2_Ehub_like"/>
    <property type="match status" value="1"/>
</dbReference>
<dbReference type="NCBIfam" id="TIGR02995">
    <property type="entry name" value="ectoine_ehuB"/>
    <property type="match status" value="1"/>
</dbReference>
<evidence type="ECO:0000313" key="4">
    <source>
        <dbReference type="Proteomes" id="UP000295097"/>
    </source>
</evidence>
<keyword evidence="4" id="KW-1185">Reference proteome</keyword>
<dbReference type="GO" id="GO:0051470">
    <property type="term" value="P:ectoine transmembrane transport"/>
    <property type="evidence" value="ECO:0007669"/>
    <property type="project" value="InterPro"/>
</dbReference>